<feature type="region of interest" description="Disordered" evidence="1">
    <location>
        <begin position="271"/>
        <end position="295"/>
    </location>
</feature>
<name>A0A8H6TJ45_MYCCL</name>
<evidence type="ECO:0000256" key="1">
    <source>
        <dbReference type="SAM" id="MobiDB-lite"/>
    </source>
</evidence>
<evidence type="ECO:0000313" key="3">
    <source>
        <dbReference type="Proteomes" id="UP000613580"/>
    </source>
</evidence>
<comment type="caution">
    <text evidence="2">The sequence shown here is derived from an EMBL/GenBank/DDBJ whole genome shotgun (WGS) entry which is preliminary data.</text>
</comment>
<organism evidence="2 3">
    <name type="scientific">Mycena chlorophos</name>
    <name type="common">Agaric fungus</name>
    <name type="synonym">Agaricus chlorophos</name>
    <dbReference type="NCBI Taxonomy" id="658473"/>
    <lineage>
        <taxon>Eukaryota</taxon>
        <taxon>Fungi</taxon>
        <taxon>Dikarya</taxon>
        <taxon>Basidiomycota</taxon>
        <taxon>Agaricomycotina</taxon>
        <taxon>Agaricomycetes</taxon>
        <taxon>Agaricomycetidae</taxon>
        <taxon>Agaricales</taxon>
        <taxon>Marasmiineae</taxon>
        <taxon>Mycenaceae</taxon>
        <taxon>Mycena</taxon>
    </lineage>
</organism>
<dbReference type="OrthoDB" id="2587968at2759"/>
<dbReference type="AlphaFoldDB" id="A0A8H6TJ45"/>
<dbReference type="EMBL" id="JACAZE010000004">
    <property type="protein sequence ID" value="KAF7318246.1"/>
    <property type="molecule type" value="Genomic_DNA"/>
</dbReference>
<proteinExistence type="predicted"/>
<dbReference type="Proteomes" id="UP000613580">
    <property type="component" value="Unassembled WGS sequence"/>
</dbReference>
<gene>
    <name evidence="2" type="ORF">HMN09_00333100</name>
</gene>
<sequence>MALPFGPQAAHHKASIVEGLRIVRTVFARDAGRNSLTTKDVFRLALREQPSPEFVLSVGTGKNAPWRQGNLPLLPGRKLGPQPSRPTHPIRSLSFLKHHILPILHGEKAVRHVQETRGVYESQKKKLLASTTTSTEPTTAPTTTAIQSKKEKDLGGKLLWVWRASRSSRSRFTRSAKPRRPYVYDYSHMKPAKRRAHKGYHAFIAKRNMLRERSAKLRKEAKRQAEAPMREEMRAKAREAHLQAEREGAIKRAERKKRWVKQNPVLASMVAKQERLAQAQAKATQQQQRPRKHTN</sequence>
<keyword evidence="3" id="KW-1185">Reference proteome</keyword>
<protein>
    <submittedName>
        <fullName evidence="2">Uncharacterized protein</fullName>
    </submittedName>
</protein>
<feature type="compositionally biased region" description="Low complexity" evidence="1">
    <location>
        <begin position="277"/>
        <end position="288"/>
    </location>
</feature>
<accession>A0A8H6TJ45</accession>
<reference evidence="2" key="1">
    <citation type="submission" date="2020-05" db="EMBL/GenBank/DDBJ databases">
        <title>Mycena genomes resolve the evolution of fungal bioluminescence.</title>
        <authorList>
            <person name="Tsai I.J."/>
        </authorList>
    </citation>
    <scope>NUCLEOTIDE SEQUENCE</scope>
    <source>
        <strain evidence="2">110903Hualien_Pintung</strain>
    </source>
</reference>
<evidence type="ECO:0000313" key="2">
    <source>
        <dbReference type="EMBL" id="KAF7318246.1"/>
    </source>
</evidence>